<comment type="caution">
    <text evidence="8">Lacks conserved residue(s) required for the propagation of feature annotation.</text>
</comment>
<keyword evidence="5 8" id="KW-0812">Transmembrane</keyword>
<organism evidence="9 10">
    <name type="scientific">Candidatus Atelocyanobacterium thalassa isolate SIO64986</name>
    <dbReference type="NCBI Taxonomy" id="1527444"/>
    <lineage>
        <taxon>Bacteria</taxon>
        <taxon>Bacillati</taxon>
        <taxon>Cyanobacteriota</taxon>
        <taxon>Cyanophyceae</taxon>
        <taxon>Oscillatoriophycideae</taxon>
        <taxon>Chroococcales</taxon>
        <taxon>Aphanothecaceae</taxon>
        <taxon>Candidatus Atelocyanobacterium</taxon>
        <taxon>Candidatus Atelocyanobacterium thalassae</taxon>
    </lineage>
</organism>
<dbReference type="NCBIfam" id="TIGR00835">
    <property type="entry name" value="agcS"/>
    <property type="match status" value="1"/>
</dbReference>
<keyword evidence="7 8" id="KW-0472">Membrane</keyword>
<dbReference type="Pfam" id="PF01235">
    <property type="entry name" value="Na_Ala_symp"/>
    <property type="match status" value="1"/>
</dbReference>
<dbReference type="Gene3D" id="1.20.1740.10">
    <property type="entry name" value="Amino acid/polyamine transporter I"/>
    <property type="match status" value="1"/>
</dbReference>
<comment type="similarity">
    <text evidence="2 8">Belongs to the alanine or glycine:cation symporter (AGCS) (TC 2.A.25) family.</text>
</comment>
<dbReference type="Proteomes" id="UP000028922">
    <property type="component" value="Unassembled WGS sequence"/>
</dbReference>
<feature type="transmembrane region" description="Helical" evidence="8">
    <location>
        <begin position="203"/>
        <end position="224"/>
    </location>
</feature>
<dbReference type="PANTHER" id="PTHR30330">
    <property type="entry name" value="AGSS FAMILY TRANSPORTER, SODIUM-ALANINE"/>
    <property type="match status" value="1"/>
</dbReference>
<keyword evidence="4 8" id="KW-1003">Cell membrane</keyword>
<keyword evidence="6 8" id="KW-1133">Transmembrane helix</keyword>
<evidence type="ECO:0000256" key="5">
    <source>
        <dbReference type="ARBA" id="ARBA00022692"/>
    </source>
</evidence>
<dbReference type="PRINTS" id="PR00175">
    <property type="entry name" value="NAALASMPORT"/>
</dbReference>
<dbReference type="InterPro" id="IPR001463">
    <property type="entry name" value="Na/Ala_symport"/>
</dbReference>
<gene>
    <name evidence="9" type="ORF">ucyna2_00242</name>
</gene>
<evidence type="ECO:0000256" key="7">
    <source>
        <dbReference type="ARBA" id="ARBA00023136"/>
    </source>
</evidence>
<name>A0A086CI49_9CHRO</name>
<evidence type="ECO:0000256" key="1">
    <source>
        <dbReference type="ARBA" id="ARBA00004651"/>
    </source>
</evidence>
<feature type="transmembrane region" description="Helical" evidence="8">
    <location>
        <begin position="22"/>
        <end position="46"/>
    </location>
</feature>
<feature type="transmembrane region" description="Helical" evidence="8">
    <location>
        <begin position="279"/>
        <end position="299"/>
    </location>
</feature>
<dbReference type="PATRIC" id="fig|1527444.3.peg.233"/>
<dbReference type="AlphaFoldDB" id="A0A086CI49"/>
<dbReference type="STRING" id="1527444.ucyna2_00242"/>
<feature type="transmembrane region" description="Helical" evidence="8">
    <location>
        <begin position="403"/>
        <end position="429"/>
    </location>
</feature>
<proteinExistence type="inferred from homology"/>
<keyword evidence="3 8" id="KW-0813">Transport</keyword>
<protein>
    <submittedName>
        <fullName evidence="9">Amino acid carrier protein</fullName>
    </submittedName>
</protein>
<keyword evidence="8" id="KW-0769">Symport</keyword>
<evidence type="ECO:0000256" key="2">
    <source>
        <dbReference type="ARBA" id="ARBA00009261"/>
    </source>
</evidence>
<dbReference type="GO" id="GO:0005283">
    <property type="term" value="F:amino acid:sodium symporter activity"/>
    <property type="evidence" value="ECO:0007669"/>
    <property type="project" value="InterPro"/>
</dbReference>
<dbReference type="PANTHER" id="PTHR30330:SF3">
    <property type="entry name" value="TRANSCRIPTIONAL REGULATOR, LRP FAMILY"/>
    <property type="match status" value="1"/>
</dbReference>
<evidence type="ECO:0000256" key="6">
    <source>
        <dbReference type="ARBA" id="ARBA00022989"/>
    </source>
</evidence>
<evidence type="ECO:0000256" key="3">
    <source>
        <dbReference type="ARBA" id="ARBA00022448"/>
    </source>
</evidence>
<feature type="transmembrane region" description="Helical" evidence="8">
    <location>
        <begin position="444"/>
        <end position="466"/>
    </location>
</feature>
<evidence type="ECO:0000313" key="9">
    <source>
        <dbReference type="EMBL" id="KFF41863.1"/>
    </source>
</evidence>
<reference evidence="9 10" key="1">
    <citation type="submission" date="2014-08" db="EMBL/GenBank/DDBJ databases">
        <title>Comparative genomics reveals surprising divergence of two closely related strains of uncultivated UCYN-A cyanobacteria.</title>
        <authorList>
            <person name="Bombar D."/>
            <person name="Heller P."/>
            <person name="Sanchez-Baracaldo P."/>
            <person name="Carter B.J."/>
            <person name="Zert J.P."/>
        </authorList>
    </citation>
    <scope>NUCLEOTIDE SEQUENCE [LARGE SCALE GENOMIC DNA]</scope>
</reference>
<sequence>MNHFLYNIDYFFSNLVTFIKQILFFEIAHFPVIIFWILMGGIFFTLRMGFINIVGFKQALKIVYSQHKSHNKKPASSKKNISFYKNQKSKSQLVDNVNYPDEIDSENEVQGEISSFQALTTALSASIGLGNISGVAIAIQLGGTGTVFWMTLAGIFGMSSKFVECTLGSQYRTIGLDGTTVGGPMYYLSRGLKEIGKEKLGKILAVAYCFAGIGAAIGGGNMFQVNQSFMALAVVFPALQSYDWAVGLVLAFLVGLVIIGGVSRIGVITSRLVPLMSVIYILGCLWILKTNFAAIPHAFASIFTEAFSSRGMEGGLVGIIIQGIRRSVFSNGAGLGSAAIAHAVAKTKEPIQEGIVSILEPFLDTVVICNLTALVIATTQVYWTTVGNGINGSILVMTAFAQVIQWSPAVLAGIMCMFGFSTMITWCYYGEQCWIYIFGKSNSIIFKIVFLFCIFIGSVVNLGAVLDFSDMMLLTLAIPNILGCILLSNKVAKELKKYWQKTITV</sequence>
<evidence type="ECO:0000256" key="8">
    <source>
        <dbReference type="RuleBase" id="RU363064"/>
    </source>
</evidence>
<dbReference type="GO" id="GO:0005886">
    <property type="term" value="C:plasma membrane"/>
    <property type="evidence" value="ECO:0007669"/>
    <property type="project" value="UniProtKB-SubCell"/>
</dbReference>
<comment type="subcellular location">
    <subcellularLocation>
        <location evidence="1 8">Cell membrane</location>
        <topology evidence="1 8">Multi-pass membrane protein</topology>
    </subcellularLocation>
</comment>
<comment type="caution">
    <text evidence="9">The sequence shown here is derived from an EMBL/GenBank/DDBJ whole genome shotgun (WGS) entry which is preliminary data.</text>
</comment>
<feature type="transmembrane region" description="Helical" evidence="8">
    <location>
        <begin position="472"/>
        <end position="492"/>
    </location>
</feature>
<dbReference type="EMBL" id="JPSP01000002">
    <property type="protein sequence ID" value="KFF41863.1"/>
    <property type="molecule type" value="Genomic_DNA"/>
</dbReference>
<evidence type="ECO:0000256" key="4">
    <source>
        <dbReference type="ARBA" id="ARBA00022475"/>
    </source>
</evidence>
<dbReference type="eggNOG" id="COG1115">
    <property type="taxonomic scope" value="Bacteria"/>
</dbReference>
<evidence type="ECO:0000313" key="10">
    <source>
        <dbReference type="Proteomes" id="UP000028922"/>
    </source>
</evidence>
<feature type="transmembrane region" description="Helical" evidence="8">
    <location>
        <begin position="244"/>
        <end position="267"/>
    </location>
</feature>
<accession>A0A086CI49</accession>